<dbReference type="SMART" id="SM00382">
    <property type="entry name" value="AAA"/>
    <property type="match status" value="1"/>
</dbReference>
<dbReference type="EMBL" id="CM001475">
    <property type="protein sequence ID" value="EIC30809.1"/>
    <property type="molecule type" value="Genomic_DNA"/>
</dbReference>
<keyword evidence="1" id="KW-0813">Transport</keyword>
<dbReference type="PANTHER" id="PTHR24220:SF659">
    <property type="entry name" value="TRANSPORTER, PUTATIVE-RELATED"/>
    <property type="match status" value="1"/>
</dbReference>
<dbReference type="GO" id="GO:0022857">
    <property type="term" value="F:transmembrane transporter activity"/>
    <property type="evidence" value="ECO:0007669"/>
    <property type="project" value="TreeGrafter"/>
</dbReference>
<evidence type="ECO:0000259" key="5">
    <source>
        <dbReference type="PROSITE" id="PS50893"/>
    </source>
</evidence>
<organism evidence="6 7">
    <name type="scientific">Methylomicrobium album BG8</name>
    <dbReference type="NCBI Taxonomy" id="686340"/>
    <lineage>
        <taxon>Bacteria</taxon>
        <taxon>Pseudomonadati</taxon>
        <taxon>Pseudomonadota</taxon>
        <taxon>Gammaproteobacteria</taxon>
        <taxon>Methylococcales</taxon>
        <taxon>Methylococcaceae</taxon>
        <taxon>Methylomicrobium</taxon>
    </lineage>
</organism>
<sequence length="240" mass="25887">MNGNGLAVLCQNVVKTYAAGSQTITALQGIDMEVRVGELMMLVGPSGCGKTTLISVIAGILDQDSGLCSVFGQDLLKLSSREKLKFRAENIGFVFQAYNLLPTLSAAENVSIPLIINGMDRHEAVRKANGVLEQVGLGNRSAALPSQLSGGQQQRVAIARALVHDPRLIVCDEPTSALDHETGRHVLELLKSVAVDSSRALVIVTHDARIFDFADRIAQMDDGKIVKVQQSRTDDEQRRV</sequence>
<accession>H8GNQ3</accession>
<dbReference type="Pfam" id="PF00005">
    <property type="entry name" value="ABC_tran"/>
    <property type="match status" value="1"/>
</dbReference>
<dbReference type="eggNOG" id="COG1136">
    <property type="taxonomic scope" value="Bacteria"/>
</dbReference>
<protein>
    <submittedName>
        <fullName evidence="6">ABC-type antimicrobial peptide transport system, ATPase component</fullName>
    </submittedName>
</protein>
<gene>
    <name evidence="6" type="ORF">Metal_3133</name>
</gene>
<dbReference type="STRING" id="686340.Metal_3133"/>
<reference evidence="6 7" key="1">
    <citation type="journal article" date="2013" name="Genome Announc.">
        <title>Genome Sequence of the Obligate Gammaproteobacterial Methanotroph Methylomicrobium album Strain BG8.</title>
        <authorList>
            <person name="Kits K.D."/>
            <person name="Kalyuzhnaya M.G."/>
            <person name="Klotz M.G."/>
            <person name="Jetten M.S."/>
            <person name="Op den Camp H.J."/>
            <person name="Vuilleumier S."/>
            <person name="Bringel F."/>
            <person name="Dispirito A.A."/>
            <person name="Murrell J.C."/>
            <person name="Bruce D."/>
            <person name="Cheng J.F."/>
            <person name="Copeland A."/>
            <person name="Goodwin L."/>
            <person name="Hauser L."/>
            <person name="Lajus A."/>
            <person name="Land M.L."/>
            <person name="Lapidus A."/>
            <person name="Lucas S."/>
            <person name="Medigue C."/>
            <person name="Pitluck S."/>
            <person name="Woyke T."/>
            <person name="Zeytun A."/>
            <person name="Stein L.Y."/>
        </authorList>
    </citation>
    <scope>NUCLEOTIDE SEQUENCE [LARGE SCALE GENOMIC DNA]</scope>
    <source>
        <strain evidence="6 7">BG8</strain>
    </source>
</reference>
<dbReference type="SUPFAM" id="SSF52540">
    <property type="entry name" value="P-loop containing nucleoside triphosphate hydrolases"/>
    <property type="match status" value="1"/>
</dbReference>
<dbReference type="Proteomes" id="UP000005090">
    <property type="component" value="Chromosome"/>
</dbReference>
<dbReference type="InterPro" id="IPR017911">
    <property type="entry name" value="MacB-like_ATP-bd"/>
</dbReference>
<dbReference type="InterPro" id="IPR027417">
    <property type="entry name" value="P-loop_NTPase"/>
</dbReference>
<evidence type="ECO:0000313" key="6">
    <source>
        <dbReference type="EMBL" id="EIC30809.1"/>
    </source>
</evidence>
<dbReference type="PROSITE" id="PS00211">
    <property type="entry name" value="ABC_TRANSPORTER_1"/>
    <property type="match status" value="1"/>
</dbReference>
<feature type="domain" description="ABC transporter" evidence="5">
    <location>
        <begin position="8"/>
        <end position="240"/>
    </location>
</feature>
<evidence type="ECO:0000313" key="7">
    <source>
        <dbReference type="Proteomes" id="UP000005090"/>
    </source>
</evidence>
<dbReference type="HOGENOM" id="CLU_000604_1_22_6"/>
<comment type="similarity">
    <text evidence="4">Belongs to the ABC transporter superfamily. Macrolide exporter (TC 3.A.1.122) family.</text>
</comment>
<dbReference type="GO" id="GO:0005886">
    <property type="term" value="C:plasma membrane"/>
    <property type="evidence" value="ECO:0007669"/>
    <property type="project" value="TreeGrafter"/>
</dbReference>
<keyword evidence="2" id="KW-0547">Nucleotide-binding</keyword>
<evidence type="ECO:0000256" key="3">
    <source>
        <dbReference type="ARBA" id="ARBA00022840"/>
    </source>
</evidence>
<dbReference type="Gene3D" id="3.40.50.300">
    <property type="entry name" value="P-loop containing nucleotide triphosphate hydrolases"/>
    <property type="match status" value="1"/>
</dbReference>
<evidence type="ECO:0000256" key="1">
    <source>
        <dbReference type="ARBA" id="ARBA00022448"/>
    </source>
</evidence>
<proteinExistence type="inferred from homology"/>
<dbReference type="GO" id="GO:1902495">
    <property type="term" value="C:transmembrane transporter complex"/>
    <property type="evidence" value="ECO:0007669"/>
    <property type="project" value="UniProtKB-ARBA"/>
</dbReference>
<dbReference type="PROSITE" id="PS50893">
    <property type="entry name" value="ABC_TRANSPORTER_2"/>
    <property type="match status" value="1"/>
</dbReference>
<dbReference type="AlphaFoldDB" id="H8GNQ3"/>
<dbReference type="GO" id="GO:0016887">
    <property type="term" value="F:ATP hydrolysis activity"/>
    <property type="evidence" value="ECO:0007669"/>
    <property type="project" value="InterPro"/>
</dbReference>
<dbReference type="InterPro" id="IPR003593">
    <property type="entry name" value="AAA+_ATPase"/>
</dbReference>
<dbReference type="InterPro" id="IPR003439">
    <property type="entry name" value="ABC_transporter-like_ATP-bd"/>
</dbReference>
<dbReference type="RefSeq" id="WP_005373665.1">
    <property type="nucleotide sequence ID" value="NZ_CM001475.1"/>
</dbReference>
<keyword evidence="3" id="KW-0067">ATP-binding</keyword>
<dbReference type="FunFam" id="3.40.50.300:FF:000032">
    <property type="entry name" value="Export ABC transporter ATP-binding protein"/>
    <property type="match status" value="1"/>
</dbReference>
<name>H8GNQ3_METAL</name>
<evidence type="ECO:0000256" key="2">
    <source>
        <dbReference type="ARBA" id="ARBA00022741"/>
    </source>
</evidence>
<keyword evidence="7" id="KW-1185">Reference proteome</keyword>
<evidence type="ECO:0000256" key="4">
    <source>
        <dbReference type="ARBA" id="ARBA00038388"/>
    </source>
</evidence>
<dbReference type="InterPro" id="IPR015854">
    <property type="entry name" value="ABC_transpr_LolD-like"/>
</dbReference>
<dbReference type="InterPro" id="IPR017871">
    <property type="entry name" value="ABC_transporter-like_CS"/>
</dbReference>
<dbReference type="CDD" id="cd03255">
    <property type="entry name" value="ABC_MJ0796_LolCDE_FtsE"/>
    <property type="match status" value="1"/>
</dbReference>
<dbReference type="PANTHER" id="PTHR24220">
    <property type="entry name" value="IMPORT ATP-BINDING PROTEIN"/>
    <property type="match status" value="1"/>
</dbReference>
<dbReference type="GO" id="GO:0005524">
    <property type="term" value="F:ATP binding"/>
    <property type="evidence" value="ECO:0007669"/>
    <property type="project" value="UniProtKB-KW"/>
</dbReference>